<keyword evidence="4" id="KW-1185">Reference proteome</keyword>
<dbReference type="PANTHER" id="PTHR43591:SF24">
    <property type="entry name" value="2-METHOXY-6-POLYPRENYL-1,4-BENZOQUINOL METHYLASE, MITOCHONDRIAL"/>
    <property type="match status" value="1"/>
</dbReference>
<dbReference type="GO" id="GO:0032259">
    <property type="term" value="P:methylation"/>
    <property type="evidence" value="ECO:0007669"/>
    <property type="project" value="UniProtKB-KW"/>
</dbReference>
<evidence type="ECO:0000256" key="2">
    <source>
        <dbReference type="SAM" id="MobiDB-lite"/>
    </source>
</evidence>
<dbReference type="EMBL" id="JAUKUA010000009">
    <property type="protein sequence ID" value="KAK0702262.1"/>
    <property type="molecule type" value="Genomic_DNA"/>
</dbReference>
<dbReference type="CDD" id="cd02440">
    <property type="entry name" value="AdoMet_MTases"/>
    <property type="match status" value="1"/>
</dbReference>
<dbReference type="AlphaFoldDB" id="A0AA40DIR9"/>
<reference evidence="3" key="1">
    <citation type="submission" date="2023-06" db="EMBL/GenBank/DDBJ databases">
        <title>Genome-scale phylogeny and comparative genomics of the fungal order Sordariales.</title>
        <authorList>
            <consortium name="Lawrence Berkeley National Laboratory"/>
            <person name="Hensen N."/>
            <person name="Bonometti L."/>
            <person name="Westerberg I."/>
            <person name="Brannstrom I.O."/>
            <person name="Guillou S."/>
            <person name="Cros-Aarteil S."/>
            <person name="Calhoun S."/>
            <person name="Haridas S."/>
            <person name="Kuo A."/>
            <person name="Mondo S."/>
            <person name="Pangilinan J."/>
            <person name="Riley R."/>
            <person name="Labutti K."/>
            <person name="Andreopoulos B."/>
            <person name="Lipzen A."/>
            <person name="Chen C."/>
            <person name="Yanf M."/>
            <person name="Daum C."/>
            <person name="Ng V."/>
            <person name="Clum A."/>
            <person name="Steindorff A."/>
            <person name="Ohm R."/>
            <person name="Martin F."/>
            <person name="Silar P."/>
            <person name="Natvig D."/>
            <person name="Lalanne C."/>
            <person name="Gautier V."/>
            <person name="Ament-Velasquez S.L."/>
            <person name="Kruys A."/>
            <person name="Hutchinson M.I."/>
            <person name="Powell A.J."/>
            <person name="Barry K."/>
            <person name="Miller A.N."/>
            <person name="Grigoriev I.V."/>
            <person name="Debuchy R."/>
            <person name="Gladieux P."/>
            <person name="Thoren M.H."/>
            <person name="Johannesson H."/>
        </authorList>
    </citation>
    <scope>NUCLEOTIDE SEQUENCE</scope>
    <source>
        <strain evidence="3">SMH4607-1</strain>
    </source>
</reference>
<dbReference type="Pfam" id="PF13489">
    <property type="entry name" value="Methyltransf_23"/>
    <property type="match status" value="1"/>
</dbReference>
<name>A0AA40DIR9_9PEZI</name>
<keyword evidence="3" id="KW-0489">Methyltransferase</keyword>
<organism evidence="3 4">
    <name type="scientific">Lasiosphaeris hirsuta</name>
    <dbReference type="NCBI Taxonomy" id="260670"/>
    <lineage>
        <taxon>Eukaryota</taxon>
        <taxon>Fungi</taxon>
        <taxon>Dikarya</taxon>
        <taxon>Ascomycota</taxon>
        <taxon>Pezizomycotina</taxon>
        <taxon>Sordariomycetes</taxon>
        <taxon>Sordariomycetidae</taxon>
        <taxon>Sordariales</taxon>
        <taxon>Lasiosphaeriaceae</taxon>
        <taxon>Lasiosphaeris</taxon>
    </lineage>
</organism>
<protein>
    <submittedName>
        <fullName evidence="3">S-adenosyl-L-methionine-dependent methyltransferase</fullName>
    </submittedName>
</protein>
<accession>A0AA40DIR9</accession>
<comment type="caution">
    <text evidence="3">The sequence shown here is derived from an EMBL/GenBank/DDBJ whole genome shotgun (WGS) entry which is preliminary data.</text>
</comment>
<dbReference type="Gene3D" id="3.40.50.150">
    <property type="entry name" value="Vaccinia Virus protein VP39"/>
    <property type="match status" value="1"/>
</dbReference>
<evidence type="ECO:0000313" key="3">
    <source>
        <dbReference type="EMBL" id="KAK0702262.1"/>
    </source>
</evidence>
<comment type="similarity">
    <text evidence="1">Belongs to the methyltransferase superfamily. LaeA methyltransferase family.</text>
</comment>
<dbReference type="PANTHER" id="PTHR43591">
    <property type="entry name" value="METHYLTRANSFERASE"/>
    <property type="match status" value="1"/>
</dbReference>
<dbReference type="InterPro" id="IPR029063">
    <property type="entry name" value="SAM-dependent_MTases_sf"/>
</dbReference>
<sequence>MAELGSKSPSKSPTSPSSPATGQPAAADLGAAGVEVDLAIDDGYDTDASGSVASTSLASGIRDYVFENNRRYHKFREGRYLIPNDEPEQEREDMKHAMVVHICEGRLHFAPLVNPQEILDIGTGTGIWAIDMADEYPSAEVIGIDLSPIQPTWIPPNVRFLVDDAESEWCHGRNRLDFVHARHVCMAIRNWPRLLERAYESLKPGGWIELQELRLATECDDGSMPETFGLSKFLNNLKEGFARCGIDLLSLEKNKQRLTDAGFVGVKEKLWKIPIGPWAKDPELKTAGLYNRAVIYDALQGVSLIPYTRGLGWTPTEVEVFLVDVRKSLFDVTVHSYYTFHTVYGQKPLAPT</sequence>
<evidence type="ECO:0000256" key="1">
    <source>
        <dbReference type="ARBA" id="ARBA00038158"/>
    </source>
</evidence>
<gene>
    <name evidence="3" type="ORF">B0H67DRAFT_595400</name>
</gene>
<dbReference type="SUPFAM" id="SSF53335">
    <property type="entry name" value="S-adenosyl-L-methionine-dependent methyltransferases"/>
    <property type="match status" value="1"/>
</dbReference>
<evidence type="ECO:0000313" key="4">
    <source>
        <dbReference type="Proteomes" id="UP001172102"/>
    </source>
</evidence>
<dbReference type="GO" id="GO:0008168">
    <property type="term" value="F:methyltransferase activity"/>
    <property type="evidence" value="ECO:0007669"/>
    <property type="project" value="UniProtKB-KW"/>
</dbReference>
<proteinExistence type="inferred from homology"/>
<feature type="compositionally biased region" description="Low complexity" evidence="2">
    <location>
        <begin position="1"/>
        <end position="27"/>
    </location>
</feature>
<dbReference type="Proteomes" id="UP001172102">
    <property type="component" value="Unassembled WGS sequence"/>
</dbReference>
<feature type="region of interest" description="Disordered" evidence="2">
    <location>
        <begin position="1"/>
        <end position="28"/>
    </location>
</feature>
<keyword evidence="3" id="KW-0808">Transferase</keyword>